<dbReference type="Pfam" id="PF19280">
    <property type="entry name" value="CERK_C"/>
    <property type="match status" value="1"/>
</dbReference>
<feature type="compositionally biased region" description="Polar residues" evidence="9">
    <location>
        <begin position="703"/>
        <end position="729"/>
    </location>
</feature>
<evidence type="ECO:0000256" key="2">
    <source>
        <dbReference type="ARBA" id="ARBA00011601"/>
    </source>
</evidence>
<evidence type="ECO:0000313" key="13">
    <source>
        <dbReference type="Proteomes" id="UP000583929"/>
    </source>
</evidence>
<dbReference type="InterPro" id="IPR001206">
    <property type="entry name" value="Diacylglycerol_kinase_cat_dom"/>
</dbReference>
<accession>A0A7J6DQ18</accession>
<protein>
    <recommendedName>
        <fullName evidence="11">DAGKc domain-containing protein</fullName>
    </recommendedName>
</protein>
<dbReference type="FunFam" id="3.60.20.30:FF:000003">
    <property type="entry name" value="N(4)-(Beta-N-acetylglucosaminyl)-L-asparaginase isoform X1"/>
    <property type="match status" value="1"/>
</dbReference>
<organism evidence="12 13">
    <name type="scientific">Cannabis sativa</name>
    <name type="common">Hemp</name>
    <name type="synonym">Marijuana</name>
    <dbReference type="NCBI Taxonomy" id="3483"/>
    <lineage>
        <taxon>Eukaryota</taxon>
        <taxon>Viridiplantae</taxon>
        <taxon>Streptophyta</taxon>
        <taxon>Embryophyta</taxon>
        <taxon>Tracheophyta</taxon>
        <taxon>Spermatophyta</taxon>
        <taxon>Magnoliopsida</taxon>
        <taxon>eudicotyledons</taxon>
        <taxon>Gunneridae</taxon>
        <taxon>Pentapetalae</taxon>
        <taxon>rosids</taxon>
        <taxon>fabids</taxon>
        <taxon>Rosales</taxon>
        <taxon>Cannabaceae</taxon>
        <taxon>Cannabis</taxon>
    </lineage>
</organism>
<gene>
    <name evidence="12" type="ORF">G4B88_030692</name>
</gene>
<dbReference type="InterPro" id="IPR050187">
    <property type="entry name" value="Lipid_Phosphate_FormReg"/>
</dbReference>
<dbReference type="GO" id="GO:0006508">
    <property type="term" value="P:proteolysis"/>
    <property type="evidence" value="ECO:0007669"/>
    <property type="project" value="UniProtKB-KW"/>
</dbReference>
<evidence type="ECO:0000256" key="6">
    <source>
        <dbReference type="PIRSR" id="PIRSR600246-1"/>
    </source>
</evidence>
<dbReference type="GO" id="GO:0006672">
    <property type="term" value="P:ceramide metabolic process"/>
    <property type="evidence" value="ECO:0007669"/>
    <property type="project" value="TreeGrafter"/>
</dbReference>
<keyword evidence="5" id="KW-0068">Autocatalytic cleavage</keyword>
<feature type="binding site" evidence="7">
    <location>
        <begin position="249"/>
        <end position="252"/>
    </location>
    <ligand>
        <name>substrate</name>
    </ligand>
</feature>
<dbReference type="CDD" id="cd04513">
    <property type="entry name" value="Glycosylasparaginase"/>
    <property type="match status" value="1"/>
</dbReference>
<dbReference type="InterPro" id="IPR017438">
    <property type="entry name" value="ATP-NAD_kinase_N"/>
</dbReference>
<dbReference type="SUPFAM" id="SSF56235">
    <property type="entry name" value="N-terminal nucleophile aminohydrolases (Ntn hydrolases)"/>
    <property type="match status" value="1"/>
</dbReference>
<dbReference type="InterPro" id="IPR016064">
    <property type="entry name" value="NAD/diacylglycerol_kinase_sf"/>
</dbReference>
<comment type="subunit">
    <text evidence="2">Heterotetramer of two alpha and two beta chains arranged as a dimer of alpha/beta heterodimers.</text>
</comment>
<feature type="chain" id="PRO_5029883479" description="DAGKc domain-containing protein" evidence="10">
    <location>
        <begin position="24"/>
        <end position="1019"/>
    </location>
</feature>
<dbReference type="SUPFAM" id="SSF111331">
    <property type="entry name" value="NAD kinase/diacylglycerol kinase-like"/>
    <property type="match status" value="1"/>
</dbReference>
<evidence type="ECO:0000256" key="8">
    <source>
        <dbReference type="PIRSR" id="PIRSR600246-3"/>
    </source>
</evidence>
<feature type="binding site" evidence="7">
    <location>
        <begin position="272"/>
        <end position="275"/>
    </location>
    <ligand>
        <name>substrate</name>
    </ligand>
</feature>
<evidence type="ECO:0000256" key="1">
    <source>
        <dbReference type="ARBA" id="ARBA00010872"/>
    </source>
</evidence>
<dbReference type="Pfam" id="PF00781">
    <property type="entry name" value="DAGK_cat"/>
    <property type="match status" value="1"/>
</dbReference>
<keyword evidence="4" id="KW-0378">Hydrolase</keyword>
<feature type="active site" description="Nucleophile" evidence="6">
    <location>
        <position position="221"/>
    </location>
</feature>
<dbReference type="Pfam" id="PF01112">
    <property type="entry name" value="Asparaginase_2"/>
    <property type="match status" value="1"/>
</dbReference>
<dbReference type="InterPro" id="IPR000246">
    <property type="entry name" value="Peptidase_T2"/>
</dbReference>
<dbReference type="InterPro" id="IPR029055">
    <property type="entry name" value="Ntn_hydrolases_N"/>
</dbReference>
<dbReference type="Gene3D" id="3.40.50.10330">
    <property type="entry name" value="Probable inorganic polyphosphate/atp-NAD kinase, domain 1"/>
    <property type="match status" value="1"/>
</dbReference>
<evidence type="ECO:0000259" key="11">
    <source>
        <dbReference type="PROSITE" id="PS50146"/>
    </source>
</evidence>
<evidence type="ECO:0000256" key="5">
    <source>
        <dbReference type="ARBA" id="ARBA00022813"/>
    </source>
</evidence>
<dbReference type="GO" id="GO:0003948">
    <property type="term" value="F:N4-(beta-N-acetylglucosaminyl)-L-asparaginase activity"/>
    <property type="evidence" value="ECO:0007669"/>
    <property type="project" value="UniProtKB-ARBA"/>
</dbReference>
<reference evidence="12 13" key="1">
    <citation type="journal article" date="2020" name="bioRxiv">
        <title>Sequence and annotation of 42 cannabis genomes reveals extensive copy number variation in cannabinoid synthesis and pathogen resistance genes.</title>
        <authorList>
            <person name="Mckernan K.J."/>
            <person name="Helbert Y."/>
            <person name="Kane L.T."/>
            <person name="Ebling H."/>
            <person name="Zhang L."/>
            <person name="Liu B."/>
            <person name="Eaton Z."/>
            <person name="Mclaughlin S."/>
            <person name="Kingan S."/>
            <person name="Baybayan P."/>
            <person name="Concepcion G."/>
            <person name="Jordan M."/>
            <person name="Riva A."/>
            <person name="Barbazuk W."/>
            <person name="Harkins T."/>
        </authorList>
    </citation>
    <scope>NUCLEOTIDE SEQUENCE [LARGE SCALE GENOMIC DNA]</scope>
    <source>
        <strain evidence="13">cv. Jamaican Lion 4</strain>
        <tissue evidence="12">Leaf</tissue>
    </source>
</reference>
<evidence type="ECO:0000256" key="9">
    <source>
        <dbReference type="SAM" id="MobiDB-lite"/>
    </source>
</evidence>
<proteinExistence type="inferred from homology"/>
<dbReference type="Proteomes" id="UP000583929">
    <property type="component" value="Unassembled WGS sequence"/>
</dbReference>
<name>A0A7J6DQ18_CANSA</name>
<evidence type="ECO:0000256" key="7">
    <source>
        <dbReference type="PIRSR" id="PIRSR600246-2"/>
    </source>
</evidence>
<evidence type="ECO:0000256" key="3">
    <source>
        <dbReference type="ARBA" id="ARBA00022670"/>
    </source>
</evidence>
<sequence>MASKSLFSAQILVHTSLLFLALGHEIVNSEVYPMVVSTWPFVEAVRTAWRAVDSGFSAVDAVVEGCSACEELRCDGTVGPGGSPDENGETTIDALVMDGVTMEVGAVAAMRYVKDGIKAARLVMQHTGHTLLVGEKASAFAISMGLPGPTNLSSTESTEKWIKWKQNHCQPNFWKNVQPVNSCGPYHGKKDYSHRTCFEASLLPEKFKSSLPRVGVNNHDTISMAVIDKLGHIAVGTSTNGATFKIPGRVGDGPIPGSSSYADDEVGACGATGDGDIMMRFLPCYQVVESMRLGMEPKLAAKDAIRRIARKFPDFVGAVFAMNKNGVHAAACSGWTFQYSVRSPEMDDVKVFTVYPDSTINRLRSRYVPVDVVCPVCKDTDAKACWQRLAVGVNLTAVGSFANWFASVLQQVDEEKRRLAAMTCRAIWRHRNELVWSEKIPTMEHDGDGDGGSSSSRPINISQQPHEHDAFVGETSSLSSTVLLDHVGENETTCLGITLGSKFATEIKFSDVYAAEFINYGIVHGASILVQNSEMYRFTVHGFERSKTQPSVWALAVYTFGHKDMQICQMWANQINDAIKLEVERPKNLMVFIHPRSGKGNGYRIWEMVAPIFSRAKVKTKVIVTQRAGQAFDVMQSTSNNELNLYDGVVTVGGDGFFNEILNGFLKSRHKAPFPPAPSDFPHSNGVLDSSGVNDLNEAVAEPSQNEDQSPLLPSSKHNGSQDASCSTDQDPDLLLPNERFRFGIIPAGSTDAIVMCTTGARDPITSALQIVLGKRVCLDIAQVVRWKLTSVSEVEPYVRYAASFAGYGFYGDVITESEKLRWMGPKRYDYAGTKVFLRHRSYQAEIAYLEVKSEESGSSSVSERVICRVNCKVCKSKSNRGNRAGCHSTPYSHPGETRWLKSKGRYISVGAAIISNRNERAPDGLVADAHLSDGFLHLILIKDCPHAYYLWHLTQLARKGGKPLNFKFVEHHKTPAFTFTSFGNESVWNLDGERLQAHQLSAQVFQGLVSLFASGPEV</sequence>
<evidence type="ECO:0000256" key="10">
    <source>
        <dbReference type="SAM" id="SignalP"/>
    </source>
</evidence>
<evidence type="ECO:0000313" key="12">
    <source>
        <dbReference type="EMBL" id="KAF4348056.1"/>
    </source>
</evidence>
<dbReference type="GO" id="GO:0001729">
    <property type="term" value="F:ceramide kinase activity"/>
    <property type="evidence" value="ECO:0007669"/>
    <property type="project" value="TreeGrafter"/>
</dbReference>
<keyword evidence="10" id="KW-0732">Signal</keyword>
<feature type="region of interest" description="Disordered" evidence="9">
    <location>
        <begin position="700"/>
        <end position="733"/>
    </location>
</feature>
<dbReference type="AlphaFoldDB" id="A0A7J6DQ18"/>
<comment type="similarity">
    <text evidence="1">Belongs to the Ntn-hydrolase family.</text>
</comment>
<dbReference type="EMBL" id="JAATIQ010000737">
    <property type="protein sequence ID" value="KAF4348056.1"/>
    <property type="molecule type" value="Genomic_DNA"/>
</dbReference>
<feature type="site" description="Cleavage; by autolysis" evidence="8">
    <location>
        <begin position="220"/>
        <end position="221"/>
    </location>
</feature>
<evidence type="ECO:0000256" key="4">
    <source>
        <dbReference type="ARBA" id="ARBA00022801"/>
    </source>
</evidence>
<feature type="domain" description="DAGKc" evidence="11">
    <location>
        <begin position="584"/>
        <end position="788"/>
    </location>
</feature>
<dbReference type="InterPro" id="IPR045363">
    <property type="entry name" value="CERK_C"/>
</dbReference>
<dbReference type="Gene3D" id="3.60.20.30">
    <property type="entry name" value="(Glycosyl)asparaginase"/>
    <property type="match status" value="1"/>
</dbReference>
<dbReference type="GO" id="GO:0016020">
    <property type="term" value="C:membrane"/>
    <property type="evidence" value="ECO:0007669"/>
    <property type="project" value="GOC"/>
</dbReference>
<keyword evidence="13" id="KW-1185">Reference proteome</keyword>
<dbReference type="PROSITE" id="PS50146">
    <property type="entry name" value="DAGK"/>
    <property type="match status" value="1"/>
</dbReference>
<dbReference type="Gene3D" id="2.60.200.40">
    <property type="match status" value="1"/>
</dbReference>
<dbReference type="PANTHER" id="PTHR12358:SF6">
    <property type="entry name" value="CERAMIDE KINASE"/>
    <property type="match status" value="1"/>
</dbReference>
<dbReference type="PANTHER" id="PTHR12358">
    <property type="entry name" value="SPHINGOSINE KINASE"/>
    <property type="match status" value="1"/>
</dbReference>
<feature type="signal peptide" evidence="10">
    <location>
        <begin position="1"/>
        <end position="23"/>
    </location>
</feature>
<keyword evidence="3" id="KW-0645">Protease</keyword>
<comment type="caution">
    <text evidence="12">The sequence shown here is derived from an EMBL/GenBank/DDBJ whole genome shotgun (WGS) entry which is preliminary data.</text>
</comment>
<dbReference type="GO" id="GO:0008233">
    <property type="term" value="F:peptidase activity"/>
    <property type="evidence" value="ECO:0007669"/>
    <property type="project" value="UniProtKB-KW"/>
</dbReference>